<protein>
    <submittedName>
        <fullName evidence="6">Flagellar hook-basal body protein</fullName>
    </submittedName>
</protein>
<dbReference type="InterPro" id="IPR019776">
    <property type="entry name" value="Flagellar_basal_body_rod_CS"/>
</dbReference>
<evidence type="ECO:0000259" key="5">
    <source>
        <dbReference type="Pfam" id="PF22692"/>
    </source>
</evidence>
<dbReference type="EMBL" id="CP137624">
    <property type="protein sequence ID" value="WPK12500.1"/>
    <property type="molecule type" value="Genomic_DNA"/>
</dbReference>
<keyword evidence="2" id="KW-0975">Bacterial flagellum</keyword>
<dbReference type="InterPro" id="IPR001444">
    <property type="entry name" value="Flag_bb_rod_N"/>
</dbReference>
<feature type="domain" description="Flagellar basal body rod protein N-terminal" evidence="3">
    <location>
        <begin position="7"/>
        <end position="35"/>
    </location>
</feature>
<dbReference type="NCBIfam" id="TIGR03506">
    <property type="entry name" value="FlgEFG_subfam"/>
    <property type="match status" value="1"/>
</dbReference>
<evidence type="ECO:0000256" key="2">
    <source>
        <dbReference type="RuleBase" id="RU362116"/>
    </source>
</evidence>
<keyword evidence="6" id="KW-0969">Cilium</keyword>
<dbReference type="Pfam" id="PF00460">
    <property type="entry name" value="Flg_bb_rod"/>
    <property type="match status" value="1"/>
</dbReference>
<name>A0ABZ0S052_9BACI</name>
<dbReference type="RefSeq" id="WP_319837238.1">
    <property type="nucleotide sequence ID" value="NZ_CP137624.1"/>
</dbReference>
<evidence type="ECO:0000313" key="6">
    <source>
        <dbReference type="EMBL" id="WPK12500.1"/>
    </source>
</evidence>
<evidence type="ECO:0000313" key="7">
    <source>
        <dbReference type="Proteomes" id="UP001322664"/>
    </source>
</evidence>
<dbReference type="PROSITE" id="PS00588">
    <property type="entry name" value="FLAGELLA_BB_ROD"/>
    <property type="match status" value="1"/>
</dbReference>
<feature type="domain" description="Flagellar hook protein FlgE/F/G-like D1" evidence="5">
    <location>
        <begin position="101"/>
        <end position="168"/>
    </location>
</feature>
<organism evidence="6 7">
    <name type="scientific">Lysinibacillus louembei</name>
    <dbReference type="NCBI Taxonomy" id="1470088"/>
    <lineage>
        <taxon>Bacteria</taxon>
        <taxon>Bacillati</taxon>
        <taxon>Bacillota</taxon>
        <taxon>Bacilli</taxon>
        <taxon>Bacillales</taxon>
        <taxon>Bacillaceae</taxon>
        <taxon>Lysinibacillus</taxon>
    </lineage>
</organism>
<reference evidence="6 7" key="1">
    <citation type="submission" date="2023-09" db="EMBL/GenBank/DDBJ databases">
        <authorList>
            <person name="Page C.A."/>
            <person name="Perez-Diaz I.M."/>
        </authorList>
    </citation>
    <scope>NUCLEOTIDE SEQUENCE [LARGE SCALE GENOMIC DNA]</scope>
    <source>
        <strain evidence="6 7">Ll15</strain>
    </source>
</reference>
<dbReference type="InterPro" id="IPR053967">
    <property type="entry name" value="LlgE_F_G-like_D1"/>
</dbReference>
<dbReference type="PANTHER" id="PTHR30435:SF19">
    <property type="entry name" value="FLAGELLAR BASAL-BODY ROD PROTEIN FLGG"/>
    <property type="match status" value="1"/>
</dbReference>
<gene>
    <name evidence="6" type="ORF">R6U77_02045</name>
</gene>
<dbReference type="InterPro" id="IPR037925">
    <property type="entry name" value="FlgE/F/G-like"/>
</dbReference>
<accession>A0ABZ0S052</accession>
<dbReference type="PANTHER" id="PTHR30435">
    <property type="entry name" value="FLAGELLAR PROTEIN"/>
    <property type="match status" value="1"/>
</dbReference>
<keyword evidence="6" id="KW-0966">Cell projection</keyword>
<dbReference type="SUPFAM" id="SSF117143">
    <property type="entry name" value="Flagellar hook protein flgE"/>
    <property type="match status" value="1"/>
</dbReference>
<sequence>MLRTMVTATNTLTQLQTKLDTISDNLANSNTHGYKTKDAQFSELLYQQYNNDKLDKTLRQSPVGIRYGVGAHVSLIQANQKQGSLQQTDRDLDFAFTKENQYFNILMPDGDGQRTVYTRQGDFYVSPMGNGQMMLVNGDGHPVADSDGEAIYFPDFATGFTLSPNGRLNIEYPDGDVIAVDLAVSELQKPQVMEHVSGTYIGLPTDLAGLGYTQADILTDLQGANRGDIGLSNQKLEMSNVDMSKEMTDLIATQRSYQFNSRAVTLADQMLGLINGIR</sequence>
<dbReference type="Pfam" id="PF06429">
    <property type="entry name" value="Flg_bbr_C"/>
    <property type="match status" value="1"/>
</dbReference>
<feature type="domain" description="Flagellar basal-body/hook protein C-terminal" evidence="4">
    <location>
        <begin position="234"/>
        <end position="275"/>
    </location>
</feature>
<proteinExistence type="inferred from homology"/>
<evidence type="ECO:0000259" key="4">
    <source>
        <dbReference type="Pfam" id="PF06429"/>
    </source>
</evidence>
<keyword evidence="7" id="KW-1185">Reference proteome</keyword>
<dbReference type="Proteomes" id="UP001322664">
    <property type="component" value="Chromosome"/>
</dbReference>
<dbReference type="InterPro" id="IPR010930">
    <property type="entry name" value="Flg_bb/hook_C_dom"/>
</dbReference>
<evidence type="ECO:0000256" key="1">
    <source>
        <dbReference type="ARBA" id="ARBA00009677"/>
    </source>
</evidence>
<evidence type="ECO:0000259" key="3">
    <source>
        <dbReference type="Pfam" id="PF00460"/>
    </source>
</evidence>
<dbReference type="Pfam" id="PF22692">
    <property type="entry name" value="LlgE_F_G_D1"/>
    <property type="match status" value="1"/>
</dbReference>
<keyword evidence="6" id="KW-0282">Flagellum</keyword>
<dbReference type="InterPro" id="IPR020013">
    <property type="entry name" value="Flagellar_FlgE/F/G"/>
</dbReference>
<comment type="subcellular location">
    <subcellularLocation>
        <location evidence="2">Bacterial flagellum basal body</location>
    </subcellularLocation>
</comment>
<comment type="similarity">
    <text evidence="1 2">Belongs to the flagella basal body rod proteins family.</text>
</comment>